<dbReference type="AlphaFoldDB" id="A0AAD9Q0H7"/>
<proteinExistence type="predicted"/>
<dbReference type="EMBL" id="JARQWQ010000086">
    <property type="protein sequence ID" value="KAK2552495.1"/>
    <property type="molecule type" value="Genomic_DNA"/>
</dbReference>
<evidence type="ECO:0000313" key="2">
    <source>
        <dbReference type="EMBL" id="KAK2552495.1"/>
    </source>
</evidence>
<protein>
    <submittedName>
        <fullName evidence="2">Uncharacterized protein</fullName>
    </submittedName>
</protein>
<keyword evidence="3" id="KW-1185">Reference proteome</keyword>
<organism evidence="2 3">
    <name type="scientific">Acropora cervicornis</name>
    <name type="common">Staghorn coral</name>
    <dbReference type="NCBI Taxonomy" id="6130"/>
    <lineage>
        <taxon>Eukaryota</taxon>
        <taxon>Metazoa</taxon>
        <taxon>Cnidaria</taxon>
        <taxon>Anthozoa</taxon>
        <taxon>Hexacorallia</taxon>
        <taxon>Scleractinia</taxon>
        <taxon>Astrocoeniina</taxon>
        <taxon>Acroporidae</taxon>
        <taxon>Acropora</taxon>
    </lineage>
</organism>
<dbReference type="Proteomes" id="UP001249851">
    <property type="component" value="Unassembled WGS sequence"/>
</dbReference>
<gene>
    <name evidence="2" type="ORF">P5673_026328</name>
</gene>
<evidence type="ECO:0000313" key="3">
    <source>
        <dbReference type="Proteomes" id="UP001249851"/>
    </source>
</evidence>
<accession>A0AAD9Q0H7</accession>
<name>A0AAD9Q0H7_ACRCE</name>
<comment type="caution">
    <text evidence="2">The sequence shown here is derived from an EMBL/GenBank/DDBJ whole genome shotgun (WGS) entry which is preliminary data.</text>
</comment>
<reference evidence="2" key="1">
    <citation type="journal article" date="2023" name="G3 (Bethesda)">
        <title>Whole genome assembly and annotation of the endangered Caribbean coral Acropora cervicornis.</title>
        <authorList>
            <person name="Selwyn J.D."/>
            <person name="Vollmer S.V."/>
        </authorList>
    </citation>
    <scope>NUCLEOTIDE SEQUENCE</scope>
    <source>
        <strain evidence="2">K2</strain>
    </source>
</reference>
<feature type="non-terminal residue" evidence="2">
    <location>
        <position position="417"/>
    </location>
</feature>
<feature type="region of interest" description="Disordered" evidence="1">
    <location>
        <begin position="43"/>
        <end position="106"/>
    </location>
</feature>
<reference evidence="2" key="2">
    <citation type="journal article" date="2023" name="Science">
        <title>Genomic signatures of disease resistance in endangered staghorn corals.</title>
        <authorList>
            <person name="Vollmer S.V."/>
            <person name="Selwyn J.D."/>
            <person name="Despard B.A."/>
            <person name="Roesel C.L."/>
        </authorList>
    </citation>
    <scope>NUCLEOTIDE SEQUENCE</scope>
    <source>
        <strain evidence="2">K2</strain>
    </source>
</reference>
<evidence type="ECO:0000256" key="1">
    <source>
        <dbReference type="SAM" id="MobiDB-lite"/>
    </source>
</evidence>
<feature type="compositionally biased region" description="Basic and acidic residues" evidence="1">
    <location>
        <begin position="70"/>
        <end position="84"/>
    </location>
</feature>
<sequence>MMRESRTNPFTKQVHFANGFPPKGLLQAASPSHYRTRGHFVSLDDESPRAGKNRHSIPPLAKGRGQFCSTRDRPENERYRKKPDPLNLPKAAEKTGFSASQIKHAKQRTVRACRSTEPPSVATVYNLKNLARREVYSTPPNRPLDIDLEDEMMPPSHHSVENKAKNIKIISDVEKKRIQAELAGIGEVYQRICQGKTESLHSLLFPSRRDTKRGTVQYISTTAPVQLRTPKIIQHVRKTAAEDKDIASVGPSESEKNKQGKNCIVESAVTVGDTKHESQINVVSSVKEQKQTYSVPYIYSNGPSNKRKLQDPHKQNTTSAAVIMFDPMNIPDLGTVTEEKSSKLDIESVSSDTDFQREQTVDLDAGKGNSTEFVDGDIMVKGIQCSVITDAGVIENVEIYNYSERDVESEQEAAKQI</sequence>